<accession>A0ABY7J3A6</accession>
<reference evidence="1 2" key="1">
    <citation type="submission" date="2022-12" db="EMBL/GenBank/DDBJ databases">
        <authorList>
            <person name="Ruckert C."/>
            <person name="Busche T."/>
            <person name="Kalinowski J."/>
            <person name="Wittmann C."/>
        </authorList>
    </citation>
    <scope>NUCLEOTIDE SEQUENCE [LARGE SCALE GENOMIC DNA]</scope>
    <source>
        <strain evidence="1 2">DSM 40276</strain>
    </source>
</reference>
<dbReference type="RefSeq" id="WP_266445791.1">
    <property type="nucleotide sequence ID" value="NZ_CP114203.1"/>
</dbReference>
<proteinExistence type="predicted"/>
<evidence type="ECO:0000313" key="1">
    <source>
        <dbReference type="EMBL" id="WAU05088.1"/>
    </source>
</evidence>
<gene>
    <name evidence="1" type="ORF">STRNI_003419</name>
</gene>
<protein>
    <submittedName>
        <fullName evidence="1">Uncharacterized protein</fullName>
    </submittedName>
</protein>
<evidence type="ECO:0000313" key="2">
    <source>
        <dbReference type="Proteomes" id="UP001210169"/>
    </source>
</evidence>
<dbReference type="Proteomes" id="UP001210169">
    <property type="component" value="Chromosome"/>
</dbReference>
<dbReference type="EMBL" id="CP114203">
    <property type="protein sequence ID" value="WAU05088.1"/>
    <property type="molecule type" value="Genomic_DNA"/>
</dbReference>
<name>A0ABY7J3A6_STRNI</name>
<dbReference type="GeneID" id="301332588"/>
<organism evidence="1 2">
    <name type="scientific">Streptomyces nigrescens</name>
    <dbReference type="NCBI Taxonomy" id="1920"/>
    <lineage>
        <taxon>Bacteria</taxon>
        <taxon>Bacillati</taxon>
        <taxon>Actinomycetota</taxon>
        <taxon>Actinomycetes</taxon>
        <taxon>Kitasatosporales</taxon>
        <taxon>Streptomycetaceae</taxon>
        <taxon>Streptomyces</taxon>
    </lineage>
</organism>
<keyword evidence="2" id="KW-1185">Reference proteome</keyword>
<sequence>MPEQSLTERYMREDRKNMRGSARAFLDEWLAAMETQLHSWRTQHLPEDFPFDFTLTSLDALEVEILTRFPTVEEFAAQEPDDFVDGAVRYYGETIIKNMPGRWSYQDIPDWEDSFNRVPMILSNTPQEFLDSVIPRLVIKLLVQEREAGTLRESALIIQDAVDEAGDYEI</sequence>